<dbReference type="CDD" id="cd13692">
    <property type="entry name" value="PBP2_BztA"/>
    <property type="match status" value="1"/>
</dbReference>
<evidence type="ECO:0000313" key="7">
    <source>
        <dbReference type="Proteomes" id="UP001333818"/>
    </source>
</evidence>
<accession>A0AAW9PXB1</accession>
<dbReference type="PANTHER" id="PTHR30085:SF7">
    <property type="entry name" value="AMINO-ACID ABC TRANSPORTER-BINDING PROTEIN YHDW-RELATED"/>
    <property type="match status" value="1"/>
</dbReference>
<feature type="domain" description="Solute-binding protein family 3/N-terminal" evidence="5">
    <location>
        <begin position="79"/>
        <end position="351"/>
    </location>
</feature>
<reference evidence="6" key="1">
    <citation type="submission" date="2024-01" db="EMBL/GenBank/DDBJ databases">
        <title>Bank of Algae and Cyanobacteria of the Azores (BACA) strain genomes.</title>
        <authorList>
            <person name="Luz R."/>
            <person name="Cordeiro R."/>
            <person name="Fonseca A."/>
            <person name="Goncalves V."/>
        </authorList>
    </citation>
    <scope>NUCLEOTIDE SEQUENCE</scope>
    <source>
        <strain evidence="6">BACA0141</strain>
    </source>
</reference>
<comment type="caution">
    <text evidence="6">The sequence shown here is derived from an EMBL/GenBank/DDBJ whole genome shotgun (WGS) entry which is preliminary data.</text>
</comment>
<evidence type="ECO:0000256" key="2">
    <source>
        <dbReference type="ARBA" id="ARBA00022448"/>
    </source>
</evidence>
<gene>
    <name evidence="6" type="ORF">V2H45_12150</name>
</gene>
<evidence type="ECO:0000256" key="4">
    <source>
        <dbReference type="SAM" id="MobiDB-lite"/>
    </source>
</evidence>
<dbReference type="EMBL" id="JAZBJZ010000043">
    <property type="protein sequence ID" value="MEE3717506.1"/>
    <property type="molecule type" value="Genomic_DNA"/>
</dbReference>
<dbReference type="RefSeq" id="WP_330483935.1">
    <property type="nucleotide sequence ID" value="NZ_JAZBJZ010000043.1"/>
</dbReference>
<dbReference type="InterPro" id="IPR051455">
    <property type="entry name" value="Bact_solute-bind_prot3"/>
</dbReference>
<dbReference type="Proteomes" id="UP001333818">
    <property type="component" value="Unassembled WGS sequence"/>
</dbReference>
<dbReference type="Gene3D" id="3.40.190.10">
    <property type="entry name" value="Periplasmic binding protein-like II"/>
    <property type="match status" value="2"/>
</dbReference>
<evidence type="ECO:0000313" key="6">
    <source>
        <dbReference type="EMBL" id="MEE3717506.1"/>
    </source>
</evidence>
<feature type="region of interest" description="Disordered" evidence="4">
    <location>
        <begin position="43"/>
        <end position="70"/>
    </location>
</feature>
<evidence type="ECO:0000256" key="3">
    <source>
        <dbReference type="ARBA" id="ARBA00022729"/>
    </source>
</evidence>
<organism evidence="6 7">
    <name type="scientific">Tumidithrix elongata BACA0141</name>
    <dbReference type="NCBI Taxonomy" id="2716417"/>
    <lineage>
        <taxon>Bacteria</taxon>
        <taxon>Bacillati</taxon>
        <taxon>Cyanobacteriota</taxon>
        <taxon>Cyanophyceae</taxon>
        <taxon>Pseudanabaenales</taxon>
        <taxon>Pseudanabaenaceae</taxon>
        <taxon>Tumidithrix</taxon>
        <taxon>Tumidithrix elongata</taxon>
    </lineage>
</organism>
<protein>
    <submittedName>
        <fullName evidence="6">Amino acid ABC transporter substrate-binding protein</fullName>
    </submittedName>
</protein>
<feature type="region of interest" description="Disordered" evidence="4">
    <location>
        <begin position="178"/>
        <end position="226"/>
    </location>
</feature>
<evidence type="ECO:0000256" key="1">
    <source>
        <dbReference type="ARBA" id="ARBA00010333"/>
    </source>
</evidence>
<dbReference type="SUPFAM" id="SSF53850">
    <property type="entry name" value="Periplasmic binding protein-like II"/>
    <property type="match status" value="1"/>
</dbReference>
<dbReference type="PANTHER" id="PTHR30085">
    <property type="entry name" value="AMINO ACID ABC TRANSPORTER PERMEASE"/>
    <property type="match status" value="1"/>
</dbReference>
<dbReference type="InterPro" id="IPR001638">
    <property type="entry name" value="Solute-binding_3/MltF_N"/>
</dbReference>
<comment type="similarity">
    <text evidence="1">Belongs to the bacterial solute-binding protein 3 family.</text>
</comment>
<evidence type="ECO:0000259" key="5">
    <source>
        <dbReference type="SMART" id="SM00062"/>
    </source>
</evidence>
<sequence length="423" mass="46105">MNVNPARKLDPKQHGKNLAKLIPTGLFLSCLCLLSSCQDKPPEPKTAPIASDKPTTSASPTATPKEAQGTLERVKARGKLICGVNGKLPGFSYVNEKGEWSGLDVDYCRAIAAAVLGNDKAIEYKTIAAKDRFTALKAGDIDVLLRNTARTLSRDATKNIAFAPTVFFDGQGIMLRVGTAPNNATPKPTSSKPSSEKSSTEDTQSTEKTTEKSTDKSDDSASKDLPTLKDLAGKTICVETGNSESNLKEALKEANVQADLVTLADLDSIYNSYVKGNCVAVSLEKSQLAAWRSKFPKPSDHKILDASFSKEPLSYAVLSTDKRWQDIVTWVVYATFYAEELGINQKNYTVFKDTKNPDVSRFLGTSESLGIELGLDPDWTTQVLKAVGNYEDIYNRNLTTLGLPRGINQNWKQGGLLYSMPFR</sequence>
<name>A0AAW9PXB1_9CYAN</name>
<keyword evidence="2" id="KW-0813">Transport</keyword>
<dbReference type="Pfam" id="PF00497">
    <property type="entry name" value="SBP_bac_3"/>
    <property type="match status" value="1"/>
</dbReference>
<dbReference type="GO" id="GO:0006865">
    <property type="term" value="P:amino acid transport"/>
    <property type="evidence" value="ECO:0007669"/>
    <property type="project" value="TreeGrafter"/>
</dbReference>
<feature type="compositionally biased region" description="Low complexity" evidence="4">
    <location>
        <begin position="50"/>
        <end position="65"/>
    </location>
</feature>
<proteinExistence type="inferred from homology"/>
<dbReference type="AlphaFoldDB" id="A0AAW9PXB1"/>
<dbReference type="SMART" id="SM00062">
    <property type="entry name" value="PBPb"/>
    <property type="match status" value="1"/>
</dbReference>
<keyword evidence="3" id="KW-0732">Signal</keyword>
<keyword evidence="7" id="KW-1185">Reference proteome</keyword>
<feature type="compositionally biased region" description="Basic and acidic residues" evidence="4">
    <location>
        <begin position="208"/>
        <end position="222"/>
    </location>
</feature>